<feature type="site" description="Interaction with substrate tRNA" evidence="10">
    <location>
        <position position="115"/>
    </location>
</feature>
<dbReference type="InterPro" id="IPR039657">
    <property type="entry name" value="Dimethylallyltransferase"/>
</dbReference>
<keyword evidence="15" id="KW-1185">Reference proteome</keyword>
<name>A0ABT3QBH9_9PROT</name>
<dbReference type="Proteomes" id="UP001301152">
    <property type="component" value="Unassembled WGS sequence"/>
</dbReference>
<dbReference type="HAMAP" id="MF_00185">
    <property type="entry name" value="IPP_trans"/>
    <property type="match status" value="1"/>
</dbReference>
<dbReference type="InterPro" id="IPR027417">
    <property type="entry name" value="P-loop_NTPase"/>
</dbReference>
<comment type="catalytic activity">
    <reaction evidence="9 10 11">
        <text>adenosine(37) in tRNA + dimethylallyl diphosphate = N(6)-dimethylallyladenosine(37) in tRNA + diphosphate</text>
        <dbReference type="Rhea" id="RHEA:26482"/>
        <dbReference type="Rhea" id="RHEA-COMP:10162"/>
        <dbReference type="Rhea" id="RHEA-COMP:10375"/>
        <dbReference type="ChEBI" id="CHEBI:33019"/>
        <dbReference type="ChEBI" id="CHEBI:57623"/>
        <dbReference type="ChEBI" id="CHEBI:74411"/>
        <dbReference type="ChEBI" id="CHEBI:74415"/>
        <dbReference type="EC" id="2.5.1.75"/>
    </reaction>
</comment>
<evidence type="ECO:0000256" key="3">
    <source>
        <dbReference type="ARBA" id="ARBA00005842"/>
    </source>
</evidence>
<dbReference type="RefSeq" id="WP_173559427.1">
    <property type="nucleotide sequence ID" value="NZ_JAPIUZ010000001.1"/>
</dbReference>
<evidence type="ECO:0000256" key="7">
    <source>
        <dbReference type="ARBA" id="ARBA00022840"/>
    </source>
</evidence>
<evidence type="ECO:0000313" key="14">
    <source>
        <dbReference type="EMBL" id="MCX2562640.1"/>
    </source>
</evidence>
<evidence type="ECO:0000256" key="10">
    <source>
        <dbReference type="HAMAP-Rule" id="MF_00185"/>
    </source>
</evidence>
<gene>
    <name evidence="10 14" type="primary">miaA</name>
    <name evidence="14" type="ORF">OQ497_01475</name>
</gene>
<evidence type="ECO:0000256" key="13">
    <source>
        <dbReference type="RuleBase" id="RU003785"/>
    </source>
</evidence>
<organism evidence="14 15">
    <name type="scientific">Acetobacter thailandicus</name>
    <dbReference type="NCBI Taxonomy" id="1502842"/>
    <lineage>
        <taxon>Bacteria</taxon>
        <taxon>Pseudomonadati</taxon>
        <taxon>Pseudomonadota</taxon>
        <taxon>Alphaproteobacteria</taxon>
        <taxon>Acetobacterales</taxon>
        <taxon>Acetobacteraceae</taxon>
        <taxon>Acetobacter</taxon>
    </lineage>
</organism>
<keyword evidence="5 10" id="KW-0819">tRNA processing</keyword>
<evidence type="ECO:0000256" key="8">
    <source>
        <dbReference type="ARBA" id="ARBA00022842"/>
    </source>
</evidence>
<evidence type="ECO:0000256" key="4">
    <source>
        <dbReference type="ARBA" id="ARBA00022679"/>
    </source>
</evidence>
<feature type="region of interest" description="Interaction with substrate tRNA" evidence="10">
    <location>
        <begin position="49"/>
        <end position="52"/>
    </location>
</feature>
<feature type="region of interest" description="Interaction with substrate tRNA" evidence="10">
    <location>
        <begin position="173"/>
        <end position="177"/>
    </location>
</feature>
<dbReference type="EMBL" id="JAPIUZ010000001">
    <property type="protein sequence ID" value="MCX2562640.1"/>
    <property type="molecule type" value="Genomic_DNA"/>
</dbReference>
<comment type="caution">
    <text evidence="14">The sequence shown here is derived from an EMBL/GenBank/DDBJ whole genome shotgun (WGS) entry which is preliminary data.</text>
</comment>
<dbReference type="Pfam" id="PF01715">
    <property type="entry name" value="IPPT"/>
    <property type="match status" value="1"/>
</dbReference>
<dbReference type="Gene3D" id="3.40.50.300">
    <property type="entry name" value="P-loop containing nucleotide triphosphate hydrolases"/>
    <property type="match status" value="1"/>
</dbReference>
<comment type="function">
    <text evidence="2 10 12">Catalyzes the transfer of a dimethylallyl group onto the adenine at position 37 in tRNAs that read codons beginning with uridine, leading to the formation of N6-(dimethylallyl)adenosine (i(6)A).</text>
</comment>
<keyword evidence="8 10" id="KW-0460">Magnesium</keyword>
<evidence type="ECO:0000256" key="9">
    <source>
        <dbReference type="ARBA" id="ARBA00049563"/>
    </source>
</evidence>
<evidence type="ECO:0000256" key="6">
    <source>
        <dbReference type="ARBA" id="ARBA00022741"/>
    </source>
</evidence>
<evidence type="ECO:0000256" key="12">
    <source>
        <dbReference type="RuleBase" id="RU003784"/>
    </source>
</evidence>
<dbReference type="NCBIfam" id="TIGR00174">
    <property type="entry name" value="miaA"/>
    <property type="match status" value="1"/>
</dbReference>
<reference evidence="14 15" key="1">
    <citation type="submission" date="2022-11" db="EMBL/GenBank/DDBJ databases">
        <title>Genome sequencing of Acetobacter type strain.</title>
        <authorList>
            <person name="Heo J."/>
            <person name="Lee D."/>
            <person name="Han B.-H."/>
            <person name="Hong S.-B."/>
            <person name="Kwon S.-W."/>
        </authorList>
    </citation>
    <scope>NUCLEOTIDE SEQUENCE [LARGE SCALE GENOMIC DNA]</scope>
    <source>
        <strain evidence="14 15">KACC 21253</strain>
    </source>
</reference>
<dbReference type="SUPFAM" id="SSF52540">
    <property type="entry name" value="P-loop containing nucleoside triphosphate hydrolases"/>
    <property type="match status" value="1"/>
</dbReference>
<dbReference type="PANTHER" id="PTHR11088">
    <property type="entry name" value="TRNA DIMETHYLALLYLTRANSFERASE"/>
    <property type="match status" value="1"/>
</dbReference>
<evidence type="ECO:0000256" key="5">
    <source>
        <dbReference type="ARBA" id="ARBA00022694"/>
    </source>
</evidence>
<keyword evidence="4 10" id="KW-0808">Transferase</keyword>
<comment type="subunit">
    <text evidence="10">Monomer.</text>
</comment>
<feature type="site" description="Interaction with substrate tRNA" evidence="10">
    <location>
        <position position="137"/>
    </location>
</feature>
<feature type="binding site" evidence="10">
    <location>
        <begin position="26"/>
        <end position="31"/>
    </location>
    <ligand>
        <name>substrate</name>
    </ligand>
</feature>
<dbReference type="EC" id="2.5.1.75" evidence="10"/>
<proteinExistence type="inferred from homology"/>
<comment type="cofactor">
    <cofactor evidence="1 10">
        <name>Mg(2+)</name>
        <dbReference type="ChEBI" id="CHEBI:18420"/>
    </cofactor>
</comment>
<feature type="binding site" evidence="10">
    <location>
        <begin position="24"/>
        <end position="31"/>
    </location>
    <ligand>
        <name>ATP</name>
        <dbReference type="ChEBI" id="CHEBI:30616"/>
    </ligand>
</feature>
<dbReference type="PANTHER" id="PTHR11088:SF60">
    <property type="entry name" value="TRNA DIMETHYLALLYLTRANSFERASE"/>
    <property type="match status" value="1"/>
</dbReference>
<keyword evidence="6 10" id="KW-0547">Nucleotide-binding</keyword>
<sequence>MRQADVWNFDVSAPHRLPAVIVAGPTCSGKSDMALMLAKALHGTIINADSMQVYKELRVLTARPAEADEASVPHRLYGVLPAAEKGSVAWWRERALECMNEAWQAEQLPILCGGTGMYMNALVKGLAEIPPSDPLVREQTREFVSEYGAAALHDRLMEADPEMAARLQPADSQRVSRAWEVLRSTGRSLAWWQQQPGLPPAACRFVALRLLPPRDELRARIAQRFDKMMAQGALAEVQALLSQNLDPALPAMRAHGVPELRACLQGEISEEEAMRLAVLATGRYTRRQATWFAHHALAEDERTYDFNACTPPFEKFSERKRDEIISFIINGIDAPPSVL</sequence>
<evidence type="ECO:0000256" key="2">
    <source>
        <dbReference type="ARBA" id="ARBA00003213"/>
    </source>
</evidence>
<accession>A0ABT3QBH9</accession>
<dbReference type="InterPro" id="IPR018022">
    <property type="entry name" value="IPT"/>
</dbReference>
<evidence type="ECO:0000313" key="15">
    <source>
        <dbReference type="Proteomes" id="UP001301152"/>
    </source>
</evidence>
<dbReference type="Gene3D" id="1.10.20.140">
    <property type="match status" value="1"/>
</dbReference>
<evidence type="ECO:0000256" key="1">
    <source>
        <dbReference type="ARBA" id="ARBA00001946"/>
    </source>
</evidence>
<evidence type="ECO:0000256" key="11">
    <source>
        <dbReference type="RuleBase" id="RU003783"/>
    </source>
</evidence>
<protein>
    <recommendedName>
        <fullName evidence="10">tRNA dimethylallyltransferase</fullName>
        <ecNumber evidence="10">2.5.1.75</ecNumber>
    </recommendedName>
    <alternativeName>
        <fullName evidence="10">Dimethylallyl diphosphate:tRNA dimethylallyltransferase</fullName>
        <shortName evidence="10">DMAPP:tRNA dimethylallyltransferase</shortName>
        <shortName evidence="10">DMATase</shortName>
    </alternativeName>
    <alternativeName>
        <fullName evidence="10">Isopentenyl-diphosphate:tRNA isopentenyltransferase</fullName>
        <shortName evidence="10">IPP transferase</shortName>
        <shortName evidence="10">IPPT</shortName>
        <shortName evidence="10">IPTase</shortName>
    </alternativeName>
</protein>
<comment type="caution">
    <text evidence="10">Lacks conserved residue(s) required for the propagation of feature annotation.</text>
</comment>
<dbReference type="GO" id="GO:0052381">
    <property type="term" value="F:tRNA dimethylallyltransferase activity"/>
    <property type="evidence" value="ECO:0007669"/>
    <property type="project" value="UniProtKB-EC"/>
</dbReference>
<keyword evidence="7 10" id="KW-0067">ATP-binding</keyword>
<comment type="similarity">
    <text evidence="3 10 13">Belongs to the IPP transferase family.</text>
</comment>